<feature type="transmembrane region" description="Helical" evidence="5">
    <location>
        <begin position="23"/>
        <end position="56"/>
    </location>
</feature>
<feature type="transmembrane region" description="Helical" evidence="5">
    <location>
        <begin position="232"/>
        <end position="254"/>
    </location>
</feature>
<proteinExistence type="predicted"/>
<keyword evidence="5" id="KW-0812">Transmembrane</keyword>
<sequence>MNPTGTPIPHDIPLPLPAPEPLLVFLLIVSFLAHILFVNLMLGGVLLTFVFELMGLKRPAYDRLALEIAKTVTVNKSMAVVLGVAPLLLLNVLYTVYFYTANALTGVAWILVIPLVSIAFLLIYLHKYAWSVLQAKKGLHLFIIGLAMAILLFIPLVFLANVNLMLFPDRWLQVKGFFSALMLPNVWPRYFHFLGASLAVTSLFLVGYLKRSAYDFSERLPGLSRPDLLKRLYTVALAVTGAQFLVGPLVFFTLPSHGFSWPMVVTIFCGVACALPAMYWLWREIEGQPERVGRYFSRIALALSLTVVLMAWGRHSYRTEALASHQTAMKEKTERYLALSEEARILSAEEQAVAQAEGASIDGGLAFQRACAACHHDTQRRVGPPLSEIRDAYPNDPDGIVSWAKAPGRKRDDYPAMPPMMLPAEELKAIADFILNPSQQGGAP</sequence>
<dbReference type="GO" id="GO:0009055">
    <property type="term" value="F:electron transfer activity"/>
    <property type="evidence" value="ECO:0007669"/>
    <property type="project" value="InterPro"/>
</dbReference>
<evidence type="ECO:0000256" key="4">
    <source>
        <dbReference type="PROSITE-ProRule" id="PRU00433"/>
    </source>
</evidence>
<feature type="transmembrane region" description="Helical" evidence="5">
    <location>
        <begin position="77"/>
        <end position="100"/>
    </location>
</feature>
<dbReference type="PROSITE" id="PS51007">
    <property type="entry name" value="CYTC"/>
    <property type="match status" value="1"/>
</dbReference>
<gene>
    <name evidence="7" type="ORF">J3U87_06205</name>
</gene>
<keyword evidence="2 4" id="KW-0479">Metal-binding</keyword>
<feature type="transmembrane region" description="Helical" evidence="5">
    <location>
        <begin position="190"/>
        <end position="209"/>
    </location>
</feature>
<evidence type="ECO:0000313" key="7">
    <source>
        <dbReference type="EMBL" id="QTD52048.1"/>
    </source>
</evidence>
<feature type="transmembrane region" description="Helical" evidence="5">
    <location>
        <begin position="295"/>
        <end position="313"/>
    </location>
</feature>
<dbReference type="KEGG" id="scor:J3U87_06205"/>
<accession>A0A8A4TSL7</accession>
<feature type="transmembrane region" description="Helical" evidence="5">
    <location>
        <begin position="260"/>
        <end position="283"/>
    </location>
</feature>
<name>A0A8A4TSL7_SULCO</name>
<dbReference type="Gene3D" id="1.10.760.10">
    <property type="entry name" value="Cytochrome c-like domain"/>
    <property type="match status" value="1"/>
</dbReference>
<evidence type="ECO:0000259" key="6">
    <source>
        <dbReference type="PROSITE" id="PS51007"/>
    </source>
</evidence>
<evidence type="ECO:0000256" key="3">
    <source>
        <dbReference type="ARBA" id="ARBA00023004"/>
    </source>
</evidence>
<dbReference type="GO" id="GO:0046872">
    <property type="term" value="F:metal ion binding"/>
    <property type="evidence" value="ECO:0007669"/>
    <property type="project" value="UniProtKB-KW"/>
</dbReference>
<reference evidence="7" key="1">
    <citation type="submission" date="2021-03" db="EMBL/GenBank/DDBJ databases">
        <title>Acanthopleuribacteraceae sp. M133.</title>
        <authorList>
            <person name="Wang G."/>
        </authorList>
    </citation>
    <scope>NUCLEOTIDE SEQUENCE</scope>
    <source>
        <strain evidence="7">M133</strain>
    </source>
</reference>
<dbReference type="SUPFAM" id="SSF46626">
    <property type="entry name" value="Cytochrome c"/>
    <property type="match status" value="1"/>
</dbReference>
<dbReference type="Pfam" id="PF00034">
    <property type="entry name" value="Cytochrom_C"/>
    <property type="match status" value="1"/>
</dbReference>
<organism evidence="7 8">
    <name type="scientific">Sulfidibacter corallicola</name>
    <dbReference type="NCBI Taxonomy" id="2818388"/>
    <lineage>
        <taxon>Bacteria</taxon>
        <taxon>Pseudomonadati</taxon>
        <taxon>Acidobacteriota</taxon>
        <taxon>Holophagae</taxon>
        <taxon>Acanthopleuribacterales</taxon>
        <taxon>Acanthopleuribacteraceae</taxon>
        <taxon>Sulfidibacter</taxon>
    </lineage>
</organism>
<dbReference type="GO" id="GO:0020037">
    <property type="term" value="F:heme binding"/>
    <property type="evidence" value="ECO:0007669"/>
    <property type="project" value="InterPro"/>
</dbReference>
<dbReference type="InterPro" id="IPR036909">
    <property type="entry name" value="Cyt_c-like_dom_sf"/>
</dbReference>
<feature type="transmembrane region" description="Helical" evidence="5">
    <location>
        <begin position="138"/>
        <end position="160"/>
    </location>
</feature>
<protein>
    <submittedName>
        <fullName evidence="7">C-type cytochrome</fullName>
    </submittedName>
</protein>
<keyword evidence="5" id="KW-1133">Transmembrane helix</keyword>
<feature type="transmembrane region" description="Helical" evidence="5">
    <location>
        <begin position="106"/>
        <end position="126"/>
    </location>
</feature>
<keyword evidence="5" id="KW-0472">Membrane</keyword>
<evidence type="ECO:0000256" key="5">
    <source>
        <dbReference type="SAM" id="Phobius"/>
    </source>
</evidence>
<dbReference type="Proteomes" id="UP000663929">
    <property type="component" value="Chromosome"/>
</dbReference>
<evidence type="ECO:0000313" key="8">
    <source>
        <dbReference type="Proteomes" id="UP000663929"/>
    </source>
</evidence>
<dbReference type="AlphaFoldDB" id="A0A8A4TSL7"/>
<dbReference type="RefSeq" id="WP_237382158.1">
    <property type="nucleotide sequence ID" value="NZ_CP071793.1"/>
</dbReference>
<feature type="domain" description="Cytochrome c" evidence="6">
    <location>
        <begin position="358"/>
        <end position="438"/>
    </location>
</feature>
<dbReference type="EMBL" id="CP071793">
    <property type="protein sequence ID" value="QTD52048.1"/>
    <property type="molecule type" value="Genomic_DNA"/>
</dbReference>
<evidence type="ECO:0000256" key="1">
    <source>
        <dbReference type="ARBA" id="ARBA00022617"/>
    </source>
</evidence>
<keyword evidence="1 4" id="KW-0349">Heme</keyword>
<keyword evidence="3 4" id="KW-0408">Iron</keyword>
<keyword evidence="8" id="KW-1185">Reference proteome</keyword>
<evidence type="ECO:0000256" key="2">
    <source>
        <dbReference type="ARBA" id="ARBA00022723"/>
    </source>
</evidence>
<dbReference type="InterPro" id="IPR009056">
    <property type="entry name" value="Cyt_c-like_dom"/>
</dbReference>